<evidence type="ECO:0000259" key="2">
    <source>
        <dbReference type="Pfam" id="PF16565"/>
    </source>
</evidence>
<organism evidence="3 4">
    <name type="scientific">Steinernema carpocapsae</name>
    <name type="common">Entomopathogenic nematode</name>
    <dbReference type="NCBI Taxonomy" id="34508"/>
    <lineage>
        <taxon>Eukaryota</taxon>
        <taxon>Metazoa</taxon>
        <taxon>Ecdysozoa</taxon>
        <taxon>Nematoda</taxon>
        <taxon>Chromadorea</taxon>
        <taxon>Rhabditida</taxon>
        <taxon>Tylenchina</taxon>
        <taxon>Panagrolaimomorpha</taxon>
        <taxon>Strongyloidoidea</taxon>
        <taxon>Steinernematidae</taxon>
        <taxon>Steinernema</taxon>
    </lineage>
</organism>
<evidence type="ECO:0000313" key="4">
    <source>
        <dbReference type="Proteomes" id="UP000298663"/>
    </source>
</evidence>
<proteinExistence type="predicted"/>
<dbReference type="InterPro" id="IPR032341">
    <property type="entry name" value="MITD1_C"/>
</dbReference>
<accession>A0A4U5P1H4</accession>
<feature type="compositionally biased region" description="Low complexity" evidence="1">
    <location>
        <begin position="23"/>
        <end position="93"/>
    </location>
</feature>
<reference evidence="3 4" key="2">
    <citation type="journal article" date="2019" name="G3 (Bethesda)">
        <title>Hybrid Assembly of the Genome of the Entomopathogenic Nematode Steinernema carpocapsae Identifies the X-Chromosome.</title>
        <authorList>
            <person name="Serra L."/>
            <person name="Macchietto M."/>
            <person name="Macias-Munoz A."/>
            <person name="McGill C.J."/>
            <person name="Rodriguez I.M."/>
            <person name="Rodriguez B."/>
            <person name="Murad R."/>
            <person name="Mortazavi A."/>
        </authorList>
    </citation>
    <scope>NUCLEOTIDE SEQUENCE [LARGE SCALE GENOMIC DNA]</scope>
    <source>
        <strain evidence="3 4">ALL</strain>
    </source>
</reference>
<dbReference type="Gene3D" id="3.30.870.30">
    <property type="entry name" value="MITD, C-terminal phospholipase D-like domain"/>
    <property type="match status" value="1"/>
</dbReference>
<dbReference type="Proteomes" id="UP000298663">
    <property type="component" value="Unassembled WGS sequence"/>
</dbReference>
<dbReference type="OrthoDB" id="19553at2759"/>
<comment type="caution">
    <text evidence="3">The sequence shown here is derived from an EMBL/GenBank/DDBJ whole genome shotgun (WGS) entry which is preliminary data.</text>
</comment>
<sequence>MKRLLPVMKTVKRLSPTNQAPPSVSTLSSSSGSSRSISTYSNASTSSYTGTTSGDLSSGSGLNRSLSAGSYGSRSLSQGSSYSTSGVSDYSRSVSRERNPGSQNRNRSRSNQRRNRNRSRGRAKERSPNCNKSRSQSVAGRQYGLQDAQEMQNLAETLLEDAKKHEMKLNKDNNADKSVFGDLLLRAAVKFYQGSILLQEASKVTENEKAAQEAKTHSTHTEKLQEKFAKSVERTIKVAEDSTGHDFAGIFGGCFDERLTSVVVEDAYIIRPHQVQLFVDFCELVTSKAKNLKLLILVTRPQAKLENFDHLKASLAKKRITLVISRRESIHDREIVFDNGWIVKIGRGLDIFKKSPHLQQALQPCKETTIEVIKLTVK</sequence>
<feature type="domain" description="MITD1 C-terminal phospholipase D-like" evidence="2">
    <location>
        <begin position="244"/>
        <end position="374"/>
    </location>
</feature>
<feature type="compositionally biased region" description="Polar residues" evidence="1">
    <location>
        <begin position="128"/>
        <end position="139"/>
    </location>
</feature>
<protein>
    <recommendedName>
        <fullName evidence="2">MITD1 C-terminal phospholipase D-like domain-containing protein</fullName>
    </recommendedName>
</protein>
<dbReference type="InterPro" id="IPR038113">
    <property type="entry name" value="MITD1_C_sf"/>
</dbReference>
<gene>
    <name evidence="3" type="ORF">L596_013590</name>
</gene>
<dbReference type="Pfam" id="PF16565">
    <property type="entry name" value="MIT_C"/>
    <property type="match status" value="1"/>
</dbReference>
<evidence type="ECO:0000256" key="1">
    <source>
        <dbReference type="SAM" id="MobiDB-lite"/>
    </source>
</evidence>
<keyword evidence="4" id="KW-1185">Reference proteome</keyword>
<dbReference type="EMBL" id="AZBU02000003">
    <property type="protein sequence ID" value="TKR89494.1"/>
    <property type="molecule type" value="Genomic_DNA"/>
</dbReference>
<dbReference type="STRING" id="34508.A0A4U5P1H4"/>
<evidence type="ECO:0000313" key="3">
    <source>
        <dbReference type="EMBL" id="TKR89494.1"/>
    </source>
</evidence>
<name>A0A4U5P1H4_STECR</name>
<dbReference type="AlphaFoldDB" id="A0A4U5P1H4"/>
<feature type="compositionally biased region" description="Basic residues" evidence="1">
    <location>
        <begin position="106"/>
        <end position="121"/>
    </location>
</feature>
<feature type="region of interest" description="Disordered" evidence="1">
    <location>
        <begin position="1"/>
        <end position="141"/>
    </location>
</feature>
<reference evidence="3 4" key="1">
    <citation type="journal article" date="2015" name="Genome Biol.">
        <title>Comparative genomics of Steinernema reveals deeply conserved gene regulatory networks.</title>
        <authorList>
            <person name="Dillman A.R."/>
            <person name="Macchietto M."/>
            <person name="Porter C.F."/>
            <person name="Rogers A."/>
            <person name="Williams B."/>
            <person name="Antoshechkin I."/>
            <person name="Lee M.M."/>
            <person name="Goodwin Z."/>
            <person name="Lu X."/>
            <person name="Lewis E.E."/>
            <person name="Goodrich-Blair H."/>
            <person name="Stock S.P."/>
            <person name="Adams B.J."/>
            <person name="Sternberg P.W."/>
            <person name="Mortazavi A."/>
        </authorList>
    </citation>
    <scope>NUCLEOTIDE SEQUENCE [LARGE SCALE GENOMIC DNA]</scope>
    <source>
        <strain evidence="3 4">ALL</strain>
    </source>
</reference>